<feature type="domain" description="AAA+ ATPase" evidence="6">
    <location>
        <begin position="136"/>
        <end position="409"/>
    </location>
</feature>
<reference evidence="8" key="1">
    <citation type="submission" date="2021-01" db="EMBL/GenBank/DDBJ databases">
        <authorList>
            <person name="Corre E."/>
            <person name="Pelletier E."/>
            <person name="Niang G."/>
            <person name="Scheremetjew M."/>
            <person name="Finn R."/>
            <person name="Kale V."/>
            <person name="Holt S."/>
            <person name="Cochrane G."/>
            <person name="Meng A."/>
            <person name="Brown T."/>
            <person name="Cohen L."/>
        </authorList>
    </citation>
    <scope>NUCLEOTIDE SEQUENCE</scope>
    <source>
        <strain evidence="8">CCMP325</strain>
    </source>
</reference>
<dbReference type="Pfam" id="PF00004">
    <property type="entry name" value="AAA"/>
    <property type="match status" value="1"/>
</dbReference>
<dbReference type="PANTHER" id="PTHR48102:SF3">
    <property type="entry name" value="ATP-DEPENDENT PROTEASE ATPASE SUBUNIT HSLU"/>
    <property type="match status" value="1"/>
</dbReference>
<dbReference type="GO" id="GO:0016887">
    <property type="term" value="F:ATP hydrolysis activity"/>
    <property type="evidence" value="ECO:0007669"/>
    <property type="project" value="InterPro"/>
</dbReference>
<evidence type="ECO:0000256" key="3">
    <source>
        <dbReference type="ARBA" id="ARBA00022741"/>
    </source>
</evidence>
<dbReference type="InterPro" id="IPR027417">
    <property type="entry name" value="P-loop_NTPase"/>
</dbReference>
<evidence type="ECO:0000313" key="8">
    <source>
        <dbReference type="EMBL" id="CAD8468226.1"/>
    </source>
</evidence>
<evidence type="ECO:0000256" key="1">
    <source>
        <dbReference type="ARBA" id="ARBA00004229"/>
    </source>
</evidence>
<dbReference type="GO" id="GO:0009376">
    <property type="term" value="C:HslUV protease complex"/>
    <property type="evidence" value="ECO:0007669"/>
    <property type="project" value="InterPro"/>
</dbReference>
<keyword evidence="4" id="KW-0067">ATP-binding</keyword>
<dbReference type="SMART" id="SM00382">
    <property type="entry name" value="AAA"/>
    <property type="match status" value="1"/>
</dbReference>
<name>A0A7S0DXE3_9CRYP</name>
<evidence type="ECO:0000256" key="5">
    <source>
        <dbReference type="ARBA" id="ARBA00023186"/>
    </source>
</evidence>
<dbReference type="InterPro" id="IPR019489">
    <property type="entry name" value="Clp_ATPase_C"/>
</dbReference>
<comment type="similarity">
    <text evidence="2">Belongs to the ClpX chaperone family. HslU subfamily.</text>
</comment>
<dbReference type="CDD" id="cd19498">
    <property type="entry name" value="RecA-like_HslU"/>
    <property type="match status" value="1"/>
</dbReference>
<keyword evidence="3" id="KW-0547">Nucleotide-binding</keyword>
<evidence type="ECO:0000256" key="2">
    <source>
        <dbReference type="ARBA" id="ARBA00009771"/>
    </source>
</evidence>
<keyword evidence="5" id="KW-0143">Chaperone</keyword>
<dbReference type="EMBL" id="HBEO01002501">
    <property type="protein sequence ID" value="CAD8468226.1"/>
    <property type="molecule type" value="Transcribed_RNA"/>
</dbReference>
<dbReference type="GO" id="GO:0009507">
    <property type="term" value="C:chloroplast"/>
    <property type="evidence" value="ECO:0007669"/>
    <property type="project" value="UniProtKB-SubCell"/>
</dbReference>
<dbReference type="GO" id="GO:0005524">
    <property type="term" value="F:ATP binding"/>
    <property type="evidence" value="ECO:0007669"/>
    <property type="project" value="UniProtKB-KW"/>
</dbReference>
<dbReference type="InterPro" id="IPR004491">
    <property type="entry name" value="HslU"/>
</dbReference>
<proteinExistence type="inferred from homology"/>
<dbReference type="PANTHER" id="PTHR48102">
    <property type="entry name" value="ATP-DEPENDENT CLP PROTEASE ATP-BINDING SUBUNIT CLPX-LIKE, MITOCHONDRIAL-RELATED"/>
    <property type="match status" value="1"/>
</dbReference>
<dbReference type="FunFam" id="3.40.50.300:FF:000220">
    <property type="entry name" value="ATP-dependent protease ATPase subunit HslU"/>
    <property type="match status" value="1"/>
</dbReference>
<evidence type="ECO:0000259" key="6">
    <source>
        <dbReference type="SMART" id="SM00382"/>
    </source>
</evidence>
<sequence length="516" mass="58043">MVKHLRTSDSTETMQRISARALRFATRREASKFLSGTLAVQASRLSRPMGVLSFQSWRNFSAGANPATTSPIEVSIEPMKKDDAIQLNNDMTPRQVVQYLNKHIVGQQDAKRAIAIAMRNRWRRMKLESPLKDEVMPKNILMIGPTGVGKTEIARRLAKLAGAPFIKVEATKYTEVGFHGKDVDTIIKDLVDIAVVLQRNKMKEQLKQEVAIAVENRILDILAGDVAQSSTKESFRALLREGALEDRTIEIDLPVNPGNRNPQDNRGFQFGDFVLKMDNTMGNKTQTKKMKISECRPILEDLEADRMMNSETIERDAIKNTEENGIVFIDEIDKIIDTYSYGADASAEGVQRDLLPLIEGCSISTKYGNVKTDHILFVCSGAFHSAKPSDLLAELQGRLPIRVELKPLTKEDLFLILTVPESNLIKQQIALLGTENVKLVFPEDALRDIANVAFEMNTTIENIGARRLHTVLERIVDEISYTADDHASKEFKITKEYVQDRVKELMVKSDLTRYVL</sequence>
<evidence type="ECO:0000259" key="7">
    <source>
        <dbReference type="SMART" id="SM01086"/>
    </source>
</evidence>
<dbReference type="InterPro" id="IPR003593">
    <property type="entry name" value="AAA+_ATPase"/>
</dbReference>
<dbReference type="GO" id="GO:0008233">
    <property type="term" value="F:peptidase activity"/>
    <property type="evidence" value="ECO:0007669"/>
    <property type="project" value="InterPro"/>
</dbReference>
<feature type="domain" description="Clp ATPase C-terminal" evidence="7">
    <location>
        <begin position="408"/>
        <end position="502"/>
    </location>
</feature>
<dbReference type="Pfam" id="PF07724">
    <property type="entry name" value="AAA_2"/>
    <property type="match status" value="1"/>
</dbReference>
<evidence type="ECO:0000256" key="4">
    <source>
        <dbReference type="ARBA" id="ARBA00022840"/>
    </source>
</evidence>
<dbReference type="Gene3D" id="3.40.50.300">
    <property type="entry name" value="P-loop containing nucleotide triphosphate hydrolases"/>
    <property type="match status" value="2"/>
</dbReference>
<dbReference type="GO" id="GO:0051603">
    <property type="term" value="P:proteolysis involved in protein catabolic process"/>
    <property type="evidence" value="ECO:0007669"/>
    <property type="project" value="TreeGrafter"/>
</dbReference>
<dbReference type="NCBIfam" id="NF003544">
    <property type="entry name" value="PRK05201.1"/>
    <property type="match status" value="1"/>
</dbReference>
<comment type="subcellular location">
    <subcellularLocation>
        <location evidence="1">Plastid</location>
        <location evidence="1">Chloroplast</location>
    </subcellularLocation>
</comment>
<dbReference type="InterPro" id="IPR003959">
    <property type="entry name" value="ATPase_AAA_core"/>
</dbReference>
<dbReference type="InterPro" id="IPR050052">
    <property type="entry name" value="ATP-dep_Clp_protease_ClpX"/>
</dbReference>
<protein>
    <recommendedName>
        <fullName evidence="9">AAA+ ATPase domain-containing protein</fullName>
    </recommendedName>
</protein>
<dbReference type="AlphaFoldDB" id="A0A7S0DXE3"/>
<dbReference type="NCBIfam" id="TIGR00390">
    <property type="entry name" value="hslU"/>
    <property type="match status" value="1"/>
</dbReference>
<evidence type="ECO:0008006" key="9">
    <source>
        <dbReference type="Google" id="ProtNLM"/>
    </source>
</evidence>
<dbReference type="SUPFAM" id="SSF52540">
    <property type="entry name" value="P-loop containing nucleoside triphosphate hydrolases"/>
    <property type="match status" value="1"/>
</dbReference>
<dbReference type="Gene3D" id="1.10.8.60">
    <property type="match status" value="1"/>
</dbReference>
<accession>A0A7S0DXE3</accession>
<organism evidence="8">
    <name type="scientific">Hanusia phi</name>
    <dbReference type="NCBI Taxonomy" id="3032"/>
    <lineage>
        <taxon>Eukaryota</taxon>
        <taxon>Cryptophyceae</taxon>
        <taxon>Pyrenomonadales</taxon>
        <taxon>Geminigeraceae</taxon>
        <taxon>Hanusia</taxon>
    </lineage>
</organism>
<gene>
    <name evidence="8" type="ORF">HPHI1048_LOCUS1799</name>
</gene>
<dbReference type="SMART" id="SM01086">
    <property type="entry name" value="ClpB_D2-small"/>
    <property type="match status" value="1"/>
</dbReference>